<dbReference type="Gene3D" id="1.20.1740.10">
    <property type="entry name" value="Amino acid/polyamine transporter I"/>
    <property type="match status" value="1"/>
</dbReference>
<evidence type="ECO:0000256" key="3">
    <source>
        <dbReference type="ARBA" id="ARBA00022448"/>
    </source>
</evidence>
<organism evidence="9 10">
    <name type="scientific">Paenibacillus pectinilyticus</name>
    <dbReference type="NCBI Taxonomy" id="512399"/>
    <lineage>
        <taxon>Bacteria</taxon>
        <taxon>Bacillati</taxon>
        <taxon>Bacillota</taxon>
        <taxon>Bacilli</taxon>
        <taxon>Bacillales</taxon>
        <taxon>Paenibacillaceae</taxon>
        <taxon>Paenibacillus</taxon>
    </lineage>
</organism>
<accession>A0A1C0ZZQ4</accession>
<dbReference type="Pfam" id="PF03845">
    <property type="entry name" value="Spore_permease"/>
    <property type="match status" value="1"/>
</dbReference>
<dbReference type="InterPro" id="IPR004761">
    <property type="entry name" value="Spore_GerAB"/>
</dbReference>
<feature type="transmembrane region" description="Helical" evidence="8">
    <location>
        <begin position="41"/>
        <end position="61"/>
    </location>
</feature>
<feature type="transmembrane region" description="Helical" evidence="8">
    <location>
        <begin position="272"/>
        <end position="294"/>
    </location>
</feature>
<dbReference type="PANTHER" id="PTHR34975:SF2">
    <property type="entry name" value="SPORE GERMINATION PROTEIN A2"/>
    <property type="match status" value="1"/>
</dbReference>
<evidence type="ECO:0000256" key="2">
    <source>
        <dbReference type="ARBA" id="ARBA00007998"/>
    </source>
</evidence>
<dbReference type="STRING" id="512399.A8709_18530"/>
<gene>
    <name evidence="9" type="ORF">A8709_18530</name>
</gene>
<evidence type="ECO:0000256" key="1">
    <source>
        <dbReference type="ARBA" id="ARBA00004141"/>
    </source>
</evidence>
<dbReference type="EMBL" id="LYPC01000022">
    <property type="protein sequence ID" value="OCT13590.1"/>
    <property type="molecule type" value="Genomic_DNA"/>
</dbReference>
<evidence type="ECO:0000313" key="10">
    <source>
        <dbReference type="Proteomes" id="UP000093309"/>
    </source>
</evidence>
<evidence type="ECO:0000313" key="9">
    <source>
        <dbReference type="EMBL" id="OCT13590.1"/>
    </source>
</evidence>
<proteinExistence type="inferred from homology"/>
<keyword evidence="5 8" id="KW-0812">Transmembrane</keyword>
<comment type="similarity">
    <text evidence="2">Belongs to the amino acid-polyamine-organocation (APC) superfamily. Spore germination protein (SGP) (TC 2.A.3.9) family.</text>
</comment>
<protein>
    <submittedName>
        <fullName evidence="9">Uncharacterized protein</fullName>
    </submittedName>
</protein>
<keyword evidence="7 8" id="KW-0472">Membrane</keyword>
<feature type="transmembrane region" description="Helical" evidence="8">
    <location>
        <begin position="150"/>
        <end position="167"/>
    </location>
</feature>
<dbReference type="RefSeq" id="WP_065853652.1">
    <property type="nucleotide sequence ID" value="NZ_LYPC01000022.1"/>
</dbReference>
<comment type="subcellular location">
    <subcellularLocation>
        <location evidence="1">Membrane</location>
        <topology evidence="1">Multi-pass membrane protein</topology>
    </subcellularLocation>
</comment>
<evidence type="ECO:0000256" key="4">
    <source>
        <dbReference type="ARBA" id="ARBA00022544"/>
    </source>
</evidence>
<dbReference type="PANTHER" id="PTHR34975">
    <property type="entry name" value="SPORE GERMINATION PROTEIN A2"/>
    <property type="match status" value="1"/>
</dbReference>
<evidence type="ECO:0000256" key="7">
    <source>
        <dbReference type="ARBA" id="ARBA00023136"/>
    </source>
</evidence>
<feature type="transmembrane region" description="Helical" evidence="8">
    <location>
        <begin position="120"/>
        <end position="138"/>
    </location>
</feature>
<feature type="transmembrane region" description="Helical" evidence="8">
    <location>
        <begin position="12"/>
        <end position="35"/>
    </location>
</feature>
<feature type="transmembrane region" description="Helical" evidence="8">
    <location>
        <begin position="81"/>
        <end position="100"/>
    </location>
</feature>
<dbReference type="Proteomes" id="UP000093309">
    <property type="component" value="Unassembled WGS sequence"/>
</dbReference>
<feature type="transmembrane region" description="Helical" evidence="8">
    <location>
        <begin position="220"/>
        <end position="243"/>
    </location>
</feature>
<feature type="transmembrane region" description="Helical" evidence="8">
    <location>
        <begin position="334"/>
        <end position="354"/>
    </location>
</feature>
<keyword evidence="3" id="KW-0813">Transport</keyword>
<evidence type="ECO:0000256" key="8">
    <source>
        <dbReference type="SAM" id="Phobius"/>
    </source>
</evidence>
<feature type="transmembrane region" description="Helical" evidence="8">
    <location>
        <begin position="187"/>
        <end position="208"/>
    </location>
</feature>
<keyword evidence="10" id="KW-1185">Reference proteome</keyword>
<comment type="caution">
    <text evidence="9">The sequence shown here is derived from an EMBL/GenBank/DDBJ whole genome shotgun (WGS) entry which is preliminary data.</text>
</comment>
<evidence type="ECO:0000256" key="5">
    <source>
        <dbReference type="ARBA" id="ARBA00022692"/>
    </source>
</evidence>
<dbReference type="GO" id="GO:0009847">
    <property type="term" value="P:spore germination"/>
    <property type="evidence" value="ECO:0007669"/>
    <property type="project" value="InterPro"/>
</dbReference>
<reference evidence="10" key="1">
    <citation type="submission" date="2016-05" db="EMBL/GenBank/DDBJ databases">
        <title>Paenibacillus oryzae. sp. nov., isolated from the rice root.</title>
        <authorList>
            <person name="Zhang J."/>
            <person name="Zhang X."/>
        </authorList>
    </citation>
    <scope>NUCLEOTIDE SEQUENCE [LARGE SCALE GENOMIC DNA]</scope>
    <source>
        <strain evidence="10">KCTC13222</strain>
    </source>
</reference>
<keyword evidence="6 8" id="KW-1133">Transmembrane helix</keyword>
<dbReference type="OrthoDB" id="1675410at2"/>
<evidence type="ECO:0000256" key="6">
    <source>
        <dbReference type="ARBA" id="ARBA00022989"/>
    </source>
</evidence>
<feature type="transmembrane region" description="Helical" evidence="8">
    <location>
        <begin position="306"/>
        <end position="322"/>
    </location>
</feature>
<dbReference type="NCBIfam" id="TIGR00912">
    <property type="entry name" value="2A0309"/>
    <property type="match status" value="1"/>
</dbReference>
<keyword evidence="4" id="KW-0309">Germination</keyword>
<sequence length="367" mass="40698">MQKIEKITGHQLGLVLFTFIISTIILSLPGLMVMFAKQDAWLSVIPSITTGLLSIWVMTALANRYPGLTIIQYSSKILGKWLGTMLGLYYIYFWFVSISVMTIQHTVFINTLLLPKSPSLVGSSTLLLLSSVVVISGIEAIGRCTEFHTPLYLIFVIPLFLLMVGEADPGQIKPILAEGLLPVLQGAVIPSGAFMNQIFILGWLIPYLNHPEKARKVSLIALLGISVFIFIVVLLTIMVLGPLTGKLNYSFLSVIQYIGIQGSFERLEAIAVSMWVLGYFTKVSVSLFILCLSISQIFSMRNYRDIVYPTALLSLIGSIWIFKNSSELLSYLTFIYPSSGFLTQSLIPLFLLLIDSIKSRVGNSLHQ</sequence>
<dbReference type="AlphaFoldDB" id="A0A1C0ZZQ4"/>
<name>A0A1C0ZZQ4_9BACL</name>
<dbReference type="GO" id="GO:0016020">
    <property type="term" value="C:membrane"/>
    <property type="evidence" value="ECO:0007669"/>
    <property type="project" value="UniProtKB-SubCell"/>
</dbReference>